<keyword evidence="3" id="KW-1185">Reference proteome</keyword>
<dbReference type="EMBL" id="SMFO01000001">
    <property type="protein sequence ID" value="TDE06609.1"/>
    <property type="molecule type" value="Genomic_DNA"/>
</dbReference>
<dbReference type="RefSeq" id="WP_132109063.1">
    <property type="nucleotide sequence ID" value="NZ_SMFO01000001.1"/>
</dbReference>
<evidence type="ECO:0000256" key="1">
    <source>
        <dbReference type="SAM" id="Phobius"/>
    </source>
</evidence>
<keyword evidence="1" id="KW-1133">Transmembrane helix</keyword>
<protein>
    <submittedName>
        <fullName evidence="2">Uncharacterized protein</fullName>
    </submittedName>
</protein>
<accession>A0A4R5D0A1</accession>
<reference evidence="2 3" key="1">
    <citation type="submission" date="2019-03" db="EMBL/GenBank/DDBJ databases">
        <title>Flavobacterium TSA-D2 sp. nov., isolated from arctic soil.</title>
        <authorList>
            <person name="Chaudhary D.K."/>
        </authorList>
    </citation>
    <scope>NUCLEOTIDE SEQUENCE [LARGE SCALE GENOMIC DNA]</scope>
    <source>
        <strain evidence="2 3">TSA-D2</strain>
    </source>
</reference>
<name>A0A4R5D0A1_9FLAO</name>
<feature type="transmembrane region" description="Helical" evidence="1">
    <location>
        <begin position="29"/>
        <end position="47"/>
    </location>
</feature>
<evidence type="ECO:0000313" key="3">
    <source>
        <dbReference type="Proteomes" id="UP000294597"/>
    </source>
</evidence>
<keyword evidence="1" id="KW-0812">Transmembrane</keyword>
<evidence type="ECO:0000313" key="2">
    <source>
        <dbReference type="EMBL" id="TDE06609.1"/>
    </source>
</evidence>
<proteinExistence type="predicted"/>
<feature type="transmembrane region" description="Helical" evidence="1">
    <location>
        <begin position="59"/>
        <end position="76"/>
    </location>
</feature>
<dbReference type="Proteomes" id="UP000294597">
    <property type="component" value="Unassembled WGS sequence"/>
</dbReference>
<comment type="caution">
    <text evidence="2">The sequence shown here is derived from an EMBL/GenBank/DDBJ whole genome shotgun (WGS) entry which is preliminary data.</text>
</comment>
<organism evidence="2 3">
    <name type="scientific">Flavobacterium hiemivividum</name>
    <dbReference type="NCBI Taxonomy" id="2541734"/>
    <lineage>
        <taxon>Bacteria</taxon>
        <taxon>Pseudomonadati</taxon>
        <taxon>Bacteroidota</taxon>
        <taxon>Flavobacteriia</taxon>
        <taxon>Flavobacteriales</taxon>
        <taxon>Flavobacteriaceae</taxon>
        <taxon>Flavobacterium</taxon>
    </lineage>
</organism>
<sequence length="111" mass="13200">MSLRIDKQKSIQKERMIFKPNWEYVLEKIFEILVYSTWSIFTILLILNPKNAVSEFGTIALISLNVIVLVSWYYIYKLLKIEMPNPDKDRKIFVEILSKRFLDLQINDTGL</sequence>
<dbReference type="AlphaFoldDB" id="A0A4R5D0A1"/>
<gene>
    <name evidence="2" type="ORF">E0F98_03070</name>
</gene>
<keyword evidence="1" id="KW-0472">Membrane</keyword>